<gene>
    <name evidence="1" type="ORF">g.18638</name>
</gene>
<protein>
    <submittedName>
        <fullName evidence="1">Uncharacterized protein</fullName>
    </submittedName>
</protein>
<dbReference type="AlphaFoldDB" id="A0A1B6HAA6"/>
<proteinExistence type="predicted"/>
<dbReference type="EMBL" id="GECU01036102">
    <property type="protein sequence ID" value="JAS71604.1"/>
    <property type="molecule type" value="Transcribed_RNA"/>
</dbReference>
<accession>A0A1B6HAA6</accession>
<name>A0A1B6HAA6_9HEMI</name>
<sequence length="127" mass="13695">MASVTAVKDYHNMDTIKLENKSYVPTLSSLSGPLVVLSSHRPPKTALQLIAKPAHHVAEVVVKTALDCKNVALQIAAAFLAKLVSLGRSFLKYVKKDFAKKEGVPLKGLVIYKGGTKGMGRILKNVL</sequence>
<organism evidence="1">
    <name type="scientific">Homalodisca liturata</name>
    <dbReference type="NCBI Taxonomy" id="320908"/>
    <lineage>
        <taxon>Eukaryota</taxon>
        <taxon>Metazoa</taxon>
        <taxon>Ecdysozoa</taxon>
        <taxon>Arthropoda</taxon>
        <taxon>Hexapoda</taxon>
        <taxon>Insecta</taxon>
        <taxon>Pterygota</taxon>
        <taxon>Neoptera</taxon>
        <taxon>Paraneoptera</taxon>
        <taxon>Hemiptera</taxon>
        <taxon>Auchenorrhyncha</taxon>
        <taxon>Membracoidea</taxon>
        <taxon>Cicadellidae</taxon>
        <taxon>Cicadellinae</taxon>
        <taxon>Proconiini</taxon>
        <taxon>Homalodisca</taxon>
    </lineage>
</organism>
<reference evidence="1" key="1">
    <citation type="submission" date="2015-11" db="EMBL/GenBank/DDBJ databases">
        <title>De novo transcriptome assembly of four potential Pierce s Disease insect vectors from Arizona vineyards.</title>
        <authorList>
            <person name="Tassone E.E."/>
        </authorList>
    </citation>
    <scope>NUCLEOTIDE SEQUENCE</scope>
</reference>
<evidence type="ECO:0000313" key="1">
    <source>
        <dbReference type="EMBL" id="JAS71604.1"/>
    </source>
</evidence>